<reference evidence="1 2" key="1">
    <citation type="submission" date="2019-06" db="EMBL/GenBank/DDBJ databases">
        <title>A chromosome-scale genome assembly of the striped catfish, Pangasianodon hypophthalmus.</title>
        <authorList>
            <person name="Wen M."/>
            <person name="Zahm M."/>
            <person name="Roques C."/>
            <person name="Cabau C."/>
            <person name="Klopp C."/>
            <person name="Donnadieu C."/>
            <person name="Jouanno E."/>
            <person name="Avarre J.-C."/>
            <person name="Campet M."/>
            <person name="Ha T.T.T."/>
            <person name="Dugue R."/>
            <person name="Lampietro C."/>
            <person name="Louis A."/>
            <person name="Herpin A."/>
            <person name="Echchiki A."/>
            <person name="Berthelot C."/>
            <person name="Parey E."/>
            <person name="Roest-Crollius H."/>
            <person name="Braasch I."/>
            <person name="Postlethwait J."/>
            <person name="Bobe J."/>
            <person name="Montfort J."/>
            <person name="Bouchez O."/>
            <person name="Begum T."/>
            <person name="Schartl M."/>
            <person name="Guiguen Y."/>
        </authorList>
    </citation>
    <scope>NUCLEOTIDE SEQUENCE [LARGE SCALE GENOMIC DNA]</scope>
    <source>
        <strain evidence="1 2">Indonesia</strain>
        <tissue evidence="1">Blood</tissue>
    </source>
</reference>
<proteinExistence type="predicted"/>
<evidence type="ECO:0000313" key="1">
    <source>
        <dbReference type="EMBL" id="KAB5579763.1"/>
    </source>
</evidence>
<dbReference type="EMBL" id="VFJC01000005">
    <property type="protein sequence ID" value="KAB5579763.1"/>
    <property type="molecule type" value="Genomic_DNA"/>
</dbReference>
<organism evidence="1 2">
    <name type="scientific">Pangasianodon hypophthalmus</name>
    <name type="common">Striped catfish</name>
    <name type="synonym">Helicophagus hypophthalmus</name>
    <dbReference type="NCBI Taxonomy" id="310915"/>
    <lineage>
        <taxon>Eukaryota</taxon>
        <taxon>Metazoa</taxon>
        <taxon>Chordata</taxon>
        <taxon>Craniata</taxon>
        <taxon>Vertebrata</taxon>
        <taxon>Euteleostomi</taxon>
        <taxon>Actinopterygii</taxon>
        <taxon>Neopterygii</taxon>
        <taxon>Teleostei</taxon>
        <taxon>Ostariophysi</taxon>
        <taxon>Siluriformes</taxon>
        <taxon>Pangasiidae</taxon>
        <taxon>Pangasianodon</taxon>
    </lineage>
</organism>
<sequence length="93" mass="10146">MSDYTSLGCEPITARYSRPLNLPATSGKRKCSLQPVLFLNFKSVSPEATSGCLRSTRRSCPSGTQTSALRGRTISRCLFTGTLLPFYPFSNCS</sequence>
<comment type="caution">
    <text evidence="1">The sequence shown here is derived from an EMBL/GenBank/DDBJ whole genome shotgun (WGS) entry which is preliminary data.</text>
</comment>
<accession>A0A5N5PKR0</accession>
<keyword evidence="2" id="KW-1185">Reference proteome</keyword>
<evidence type="ECO:0000313" key="2">
    <source>
        <dbReference type="Proteomes" id="UP000327468"/>
    </source>
</evidence>
<dbReference type="AlphaFoldDB" id="A0A5N5PKR0"/>
<protein>
    <submittedName>
        <fullName evidence="1">Uncharacterized protein</fullName>
    </submittedName>
</protein>
<name>A0A5N5PKR0_PANHP</name>
<dbReference type="Proteomes" id="UP000327468">
    <property type="component" value="Chromosome 4"/>
</dbReference>
<gene>
    <name evidence="1" type="ORF">PHYPO_G00198730</name>
</gene>